<feature type="transmembrane region" description="Helical" evidence="7">
    <location>
        <begin position="220"/>
        <end position="244"/>
    </location>
</feature>
<keyword evidence="6" id="KW-0769">Symport</keyword>
<evidence type="ECO:0000256" key="5">
    <source>
        <dbReference type="ARBA" id="ARBA00023136"/>
    </source>
</evidence>
<dbReference type="InterPro" id="IPR037272">
    <property type="entry name" value="SNS_sf"/>
</dbReference>
<dbReference type="EMBL" id="DRBW01000142">
    <property type="protein sequence ID" value="HDM90251.1"/>
    <property type="molecule type" value="Genomic_DNA"/>
</dbReference>
<feature type="transmembrane region" description="Helical" evidence="7">
    <location>
        <begin position="312"/>
        <end position="334"/>
    </location>
</feature>
<feature type="transmembrane region" description="Helical" evidence="7">
    <location>
        <begin position="176"/>
        <end position="200"/>
    </location>
</feature>
<reference evidence="8" key="1">
    <citation type="journal article" date="2020" name="mSystems">
        <title>Genome- and Community-Level Interaction Insights into Carbon Utilization and Element Cycling Functions of Hydrothermarchaeota in Hydrothermal Sediment.</title>
        <authorList>
            <person name="Zhou Z."/>
            <person name="Liu Y."/>
            <person name="Xu W."/>
            <person name="Pan J."/>
            <person name="Luo Z.H."/>
            <person name="Li M."/>
        </authorList>
    </citation>
    <scope>NUCLEOTIDE SEQUENCE [LARGE SCALE GENOMIC DNA]</scope>
    <source>
        <strain evidence="8">HyVt-237</strain>
    </source>
</reference>
<evidence type="ECO:0000313" key="8">
    <source>
        <dbReference type="EMBL" id="HDM90251.1"/>
    </source>
</evidence>
<name>A0A7C1BA77_UNCW3</name>
<accession>A0A7C1BA77</accession>
<gene>
    <name evidence="8" type="ORF">ENG67_03470</name>
</gene>
<comment type="caution">
    <text evidence="8">The sequence shown here is derived from an EMBL/GenBank/DDBJ whole genome shotgun (WGS) entry which is preliminary data.</text>
</comment>
<keyword evidence="2 6" id="KW-0813">Transport</keyword>
<dbReference type="AlphaFoldDB" id="A0A7C1BA77"/>
<dbReference type="GO" id="GO:0035725">
    <property type="term" value="P:sodium ion transmembrane transport"/>
    <property type="evidence" value="ECO:0007669"/>
    <property type="project" value="TreeGrafter"/>
</dbReference>
<dbReference type="PROSITE" id="PS50267">
    <property type="entry name" value="NA_NEUROTRAN_SYMP_3"/>
    <property type="match status" value="1"/>
</dbReference>
<dbReference type="Proteomes" id="UP000885931">
    <property type="component" value="Unassembled WGS sequence"/>
</dbReference>
<feature type="transmembrane region" description="Helical" evidence="7">
    <location>
        <begin position="465"/>
        <end position="483"/>
    </location>
</feature>
<keyword evidence="5 7" id="KW-0472">Membrane</keyword>
<evidence type="ECO:0000256" key="3">
    <source>
        <dbReference type="ARBA" id="ARBA00022692"/>
    </source>
</evidence>
<protein>
    <recommendedName>
        <fullName evidence="6">Transporter</fullName>
    </recommendedName>
</protein>
<evidence type="ECO:0000256" key="1">
    <source>
        <dbReference type="ARBA" id="ARBA00004141"/>
    </source>
</evidence>
<feature type="transmembrane region" description="Helical" evidence="7">
    <location>
        <begin position="355"/>
        <end position="379"/>
    </location>
</feature>
<dbReference type="GO" id="GO:0015293">
    <property type="term" value="F:symporter activity"/>
    <property type="evidence" value="ECO:0007669"/>
    <property type="project" value="UniProtKB-KW"/>
</dbReference>
<evidence type="ECO:0000256" key="2">
    <source>
        <dbReference type="ARBA" id="ARBA00022448"/>
    </source>
</evidence>
<dbReference type="GO" id="GO:0005886">
    <property type="term" value="C:plasma membrane"/>
    <property type="evidence" value="ECO:0007669"/>
    <property type="project" value="TreeGrafter"/>
</dbReference>
<evidence type="ECO:0000256" key="6">
    <source>
        <dbReference type="RuleBase" id="RU003732"/>
    </source>
</evidence>
<dbReference type="NCBIfam" id="NF037979">
    <property type="entry name" value="Na_transp"/>
    <property type="match status" value="1"/>
</dbReference>
<feature type="transmembrane region" description="Helical" evidence="7">
    <location>
        <begin position="85"/>
        <end position="109"/>
    </location>
</feature>
<dbReference type="Pfam" id="PF00209">
    <property type="entry name" value="SNF"/>
    <property type="match status" value="2"/>
</dbReference>
<feature type="transmembrane region" description="Helical" evidence="7">
    <location>
        <begin position="43"/>
        <end position="64"/>
    </location>
</feature>
<evidence type="ECO:0000256" key="4">
    <source>
        <dbReference type="ARBA" id="ARBA00022989"/>
    </source>
</evidence>
<dbReference type="CDD" id="cd10334">
    <property type="entry name" value="SLC6sbd_u1"/>
    <property type="match status" value="1"/>
</dbReference>
<keyword evidence="3 6" id="KW-0812">Transmembrane</keyword>
<feature type="transmembrane region" description="Helical" evidence="7">
    <location>
        <begin position="426"/>
        <end position="445"/>
    </location>
</feature>
<organism evidence="8">
    <name type="scientific">candidate division WOR-3 bacterium</name>
    <dbReference type="NCBI Taxonomy" id="2052148"/>
    <lineage>
        <taxon>Bacteria</taxon>
        <taxon>Bacteria division WOR-3</taxon>
    </lineage>
</organism>
<feature type="transmembrane region" description="Helical" evidence="7">
    <location>
        <begin position="12"/>
        <end position="31"/>
    </location>
</feature>
<dbReference type="PANTHER" id="PTHR11616">
    <property type="entry name" value="SODIUM/CHLORIDE DEPENDENT TRANSPORTER"/>
    <property type="match status" value="1"/>
</dbReference>
<dbReference type="InterPro" id="IPR000175">
    <property type="entry name" value="Na/ntran_symport"/>
</dbReference>
<comment type="subcellular location">
    <subcellularLocation>
        <location evidence="1">Membrane</location>
        <topology evidence="1">Multi-pass membrane protein</topology>
    </subcellularLocation>
</comment>
<dbReference type="PRINTS" id="PR00176">
    <property type="entry name" value="NANEUSMPORT"/>
</dbReference>
<evidence type="ECO:0000256" key="7">
    <source>
        <dbReference type="SAM" id="Phobius"/>
    </source>
</evidence>
<comment type="similarity">
    <text evidence="6">Belongs to the sodium:neurotransmitter symporter (SNF) (TC 2.A.22) family.</text>
</comment>
<dbReference type="PROSITE" id="PS00610">
    <property type="entry name" value="NA_NEUROTRAN_SYMP_1"/>
    <property type="match status" value="1"/>
</dbReference>
<feature type="transmembrane region" description="Helical" evidence="7">
    <location>
        <begin position="144"/>
        <end position="164"/>
    </location>
</feature>
<feature type="transmembrane region" description="Helical" evidence="7">
    <location>
        <begin position="256"/>
        <end position="281"/>
    </location>
</feature>
<proteinExistence type="inferred from homology"/>
<sequence>MEERERWKRRSDFIFASIGAAIGLGNVWRFPYVTYQYGGGAFLIPYFVALITAGIPLVMLELGVGRIFQAGAPQAFARIRKKLEWVGWLALLAVMIIFLYYSVIMGWVWNYLYYSLKLSWGADPRAFFYNDFLKLSPGPGKLGAINWSIVIGLALSWLWSYNYLRRGTKSISKEIYWTVTIPWIILVIMVIRGLTLPGAVKGLNYYLTPNFKALLNTGPWLAAYGQVFFSLSLAMGSLIIYSSYLPRESDIANNAFIISLADAGTAFFAGFAVFSTLGYLAQTMGLEVPNVISSGFGLAFITYPTAISKMPFAAPFFGVIFFILLLTLSIDSQISQVEPFAAGFMDKWKFARKKVLPLVVLFGFLGGLFFTTQGGYYWIDIFDYFTCSFVLTFVGLMEAIIVGYVFKASRMREYINEVSEIKIGKWWDICIKFITPIILGFSFIWELKKVITKGYGDYPRWTTNVGFALVLLLLVLSIVLMSIKGKEEQ</sequence>
<feature type="transmembrane region" description="Helical" evidence="7">
    <location>
        <begin position="385"/>
        <end position="406"/>
    </location>
</feature>
<keyword evidence="4 7" id="KW-1133">Transmembrane helix</keyword>
<dbReference type="PANTHER" id="PTHR11616:SF240">
    <property type="entry name" value="BLOATED TUBULES, ISOFORM B-RELATED"/>
    <property type="match status" value="1"/>
</dbReference>
<dbReference type="SUPFAM" id="SSF161070">
    <property type="entry name" value="SNF-like"/>
    <property type="match status" value="1"/>
</dbReference>